<dbReference type="EMBL" id="JPGN01000043">
    <property type="protein sequence ID" value="KFI19673.1"/>
    <property type="molecule type" value="Genomic_DNA"/>
</dbReference>
<evidence type="ECO:0000313" key="2">
    <source>
        <dbReference type="EMBL" id="KFI19673.1"/>
    </source>
</evidence>
<reference evidence="2 3" key="1">
    <citation type="submission" date="2014-07" db="EMBL/GenBank/DDBJ databases">
        <title>Comparative analysis of Nitrosococcus oceani genome inventories of strains from Pacific and Atlantic gyres.</title>
        <authorList>
            <person name="Lim C.K."/>
            <person name="Wang L."/>
            <person name="Sayavedra-Soto L.A."/>
            <person name="Klotz M.G."/>
        </authorList>
    </citation>
    <scope>NUCLEOTIDE SEQUENCE [LARGE SCALE GENOMIC DNA]</scope>
    <source>
        <strain evidence="2 3">C-27</strain>
    </source>
</reference>
<dbReference type="InterPro" id="IPR051200">
    <property type="entry name" value="Host-pathogen_enzymatic-act"/>
</dbReference>
<gene>
    <name evidence="2" type="ORF">IB75_07625</name>
</gene>
<name>A0A0E2Z230_9GAMM</name>
<sequence length="383" mass="39317">MKKIDGFMVALLAGGAGLMLSATDSVLAAESSGSGQDNQGLQAKLYVTLEEPDALGIVDPKSKKGLGTVAVGGKPHDVICAPDGATAYVTNPETHNLSVVDTATDKVKKTVEFGQGTTPWHVEISPDGSQVFAALQDQSAVAIIATADNHLATKVSVTSGPWGVAAPKNGPWAVAAPRNDVVYVTLNGSITKGTANAARSEDIAVFDPTAAVPTVKYVTLAADTANGPHGIVSAPDGSAVYVAAEASHEVWKIQVDGNQAKRVVEIPDPNPAGTPLNPGFPTDLGISPDGNTLIAVNHDLDSITVINLKTHKIIETVSTGEGSAPWGALISPDGQTAYISTNGADSLAFFSMKELTDGTEGARKHTIADLPTSDGLAWCNLAQ</sequence>
<dbReference type="PANTHER" id="PTHR47197:SF3">
    <property type="entry name" value="DIHYDRO-HEME D1 DEHYDROGENASE"/>
    <property type="match status" value="1"/>
</dbReference>
<dbReference type="OrthoDB" id="9776991at2"/>
<proteinExistence type="predicted"/>
<dbReference type="AlphaFoldDB" id="A0A0E2Z230"/>
<dbReference type="SUPFAM" id="SSF50969">
    <property type="entry name" value="YVTN repeat-like/Quinoprotein amine dehydrogenase"/>
    <property type="match status" value="1"/>
</dbReference>
<dbReference type="InterPro" id="IPR011964">
    <property type="entry name" value="YVTN_b-propeller_repeat"/>
</dbReference>
<dbReference type="PANTHER" id="PTHR47197">
    <property type="entry name" value="PROTEIN NIRF"/>
    <property type="match status" value="1"/>
</dbReference>
<dbReference type="Proteomes" id="UP000028839">
    <property type="component" value="Unassembled WGS sequence"/>
</dbReference>
<dbReference type="InterPro" id="IPR019405">
    <property type="entry name" value="Lactonase_7-beta_prop"/>
</dbReference>
<dbReference type="NCBIfam" id="TIGR02276">
    <property type="entry name" value="beta_rpt_yvtn"/>
    <property type="match status" value="1"/>
</dbReference>
<dbReference type="HOGENOM" id="CLU_681199_0_0_6"/>
<feature type="chain" id="PRO_5002407854" description="Surface antigen" evidence="1">
    <location>
        <begin position="29"/>
        <end position="383"/>
    </location>
</feature>
<feature type="signal peptide" evidence="1">
    <location>
        <begin position="1"/>
        <end position="28"/>
    </location>
</feature>
<accession>A0A0E2Z230</accession>
<protein>
    <recommendedName>
        <fullName evidence="4">Surface antigen</fullName>
    </recommendedName>
</protein>
<dbReference type="InterPro" id="IPR015943">
    <property type="entry name" value="WD40/YVTN_repeat-like_dom_sf"/>
</dbReference>
<dbReference type="InterPro" id="IPR011044">
    <property type="entry name" value="Quino_amine_DH_bsu"/>
</dbReference>
<evidence type="ECO:0000256" key="1">
    <source>
        <dbReference type="SAM" id="SignalP"/>
    </source>
</evidence>
<comment type="caution">
    <text evidence="2">The sequence shown here is derived from an EMBL/GenBank/DDBJ whole genome shotgun (WGS) entry which is preliminary data.</text>
</comment>
<evidence type="ECO:0008006" key="4">
    <source>
        <dbReference type="Google" id="ProtNLM"/>
    </source>
</evidence>
<dbReference type="Pfam" id="PF10282">
    <property type="entry name" value="Lactonase"/>
    <property type="match status" value="1"/>
</dbReference>
<keyword evidence="1" id="KW-0732">Signal</keyword>
<dbReference type="Gene3D" id="2.130.10.10">
    <property type="entry name" value="YVTN repeat-like/Quinoprotein amine dehydrogenase"/>
    <property type="match status" value="2"/>
</dbReference>
<organism evidence="2 3">
    <name type="scientific">Nitrosococcus oceani C-27</name>
    <dbReference type="NCBI Taxonomy" id="314279"/>
    <lineage>
        <taxon>Bacteria</taxon>
        <taxon>Pseudomonadati</taxon>
        <taxon>Pseudomonadota</taxon>
        <taxon>Gammaproteobacteria</taxon>
        <taxon>Chromatiales</taxon>
        <taxon>Chromatiaceae</taxon>
        <taxon>Nitrosococcus</taxon>
    </lineage>
</organism>
<evidence type="ECO:0000313" key="3">
    <source>
        <dbReference type="Proteomes" id="UP000028839"/>
    </source>
</evidence>